<accession>A0A2A6CKW9</accession>
<gene>
    <name evidence="1" type="primary">WBGene00283974</name>
</gene>
<keyword evidence="2" id="KW-1185">Reference proteome</keyword>
<proteinExistence type="predicted"/>
<protein>
    <submittedName>
        <fullName evidence="1">Uncharacterized protein</fullName>
    </submittedName>
</protein>
<sequence length="93" mass="10460">MSVDVVDSVLAAARVGEWGGELGKKEGGWDDTNKRKESLLDDTEEAGNEFHRVMENRAITEDQVNTHRRKVVLAINNCSSTNVYIYNMTKTDE</sequence>
<evidence type="ECO:0000313" key="1">
    <source>
        <dbReference type="EnsemblMetazoa" id="PPA45605.1"/>
    </source>
</evidence>
<accession>A0A8R1V3P0</accession>
<reference evidence="2" key="1">
    <citation type="journal article" date="2008" name="Nat. Genet.">
        <title>The Pristionchus pacificus genome provides a unique perspective on nematode lifestyle and parasitism.</title>
        <authorList>
            <person name="Dieterich C."/>
            <person name="Clifton S.W."/>
            <person name="Schuster L.N."/>
            <person name="Chinwalla A."/>
            <person name="Delehaunty K."/>
            <person name="Dinkelacker I."/>
            <person name="Fulton L."/>
            <person name="Fulton R."/>
            <person name="Godfrey J."/>
            <person name="Minx P."/>
            <person name="Mitreva M."/>
            <person name="Roeseler W."/>
            <person name="Tian H."/>
            <person name="Witte H."/>
            <person name="Yang S.P."/>
            <person name="Wilson R.K."/>
            <person name="Sommer R.J."/>
        </authorList>
    </citation>
    <scope>NUCLEOTIDE SEQUENCE [LARGE SCALE GENOMIC DNA]</scope>
    <source>
        <strain evidence="2">PS312</strain>
    </source>
</reference>
<dbReference type="EnsemblMetazoa" id="PPA45605.1">
    <property type="protein sequence ID" value="PPA45605.1"/>
    <property type="gene ID" value="WBGene00283974"/>
</dbReference>
<evidence type="ECO:0000313" key="2">
    <source>
        <dbReference type="Proteomes" id="UP000005239"/>
    </source>
</evidence>
<organism evidence="1 2">
    <name type="scientific">Pristionchus pacificus</name>
    <name type="common">Parasitic nematode worm</name>
    <dbReference type="NCBI Taxonomy" id="54126"/>
    <lineage>
        <taxon>Eukaryota</taxon>
        <taxon>Metazoa</taxon>
        <taxon>Ecdysozoa</taxon>
        <taxon>Nematoda</taxon>
        <taxon>Chromadorea</taxon>
        <taxon>Rhabditida</taxon>
        <taxon>Rhabditina</taxon>
        <taxon>Diplogasteromorpha</taxon>
        <taxon>Diplogasteroidea</taxon>
        <taxon>Neodiplogasteridae</taxon>
        <taxon>Pristionchus</taxon>
    </lineage>
</organism>
<reference evidence="1" key="2">
    <citation type="submission" date="2022-06" db="UniProtKB">
        <authorList>
            <consortium name="EnsemblMetazoa"/>
        </authorList>
    </citation>
    <scope>IDENTIFICATION</scope>
    <source>
        <strain evidence="1">PS312</strain>
    </source>
</reference>
<dbReference type="AlphaFoldDB" id="A0A2A6CKW9"/>
<dbReference type="Proteomes" id="UP000005239">
    <property type="component" value="Unassembled WGS sequence"/>
</dbReference>
<name>A0A2A6CKW9_PRIPA</name>